<dbReference type="InterPro" id="IPR014054">
    <property type="entry name" value="Phage_regulatory_Rha"/>
</dbReference>
<evidence type="ECO:0000259" key="1">
    <source>
        <dbReference type="Pfam" id="PF10552"/>
    </source>
</evidence>
<proteinExistence type="predicted"/>
<feature type="domain" description="ORF6C" evidence="1">
    <location>
        <begin position="123"/>
        <end position="218"/>
    </location>
</feature>
<name>A0A1H0N3E5_9CLOT</name>
<gene>
    <name evidence="2" type="ORF">SAMN04488529_101673</name>
</gene>
<evidence type="ECO:0000313" key="2">
    <source>
        <dbReference type="EMBL" id="SDO87183.1"/>
    </source>
</evidence>
<organism evidence="2 3">
    <name type="scientific">Clostridium gasigenes</name>
    <dbReference type="NCBI Taxonomy" id="94869"/>
    <lineage>
        <taxon>Bacteria</taxon>
        <taxon>Bacillati</taxon>
        <taxon>Bacillota</taxon>
        <taxon>Clostridia</taxon>
        <taxon>Eubacteriales</taxon>
        <taxon>Clostridiaceae</taxon>
        <taxon>Clostridium</taxon>
    </lineage>
</organism>
<dbReference type="RefSeq" id="WP_175490751.1">
    <property type="nucleotide sequence ID" value="NZ_FNJM01000001.1"/>
</dbReference>
<dbReference type="Pfam" id="PF10552">
    <property type="entry name" value="ORF6C"/>
    <property type="match status" value="1"/>
</dbReference>
<dbReference type="InterPro" id="IPR018878">
    <property type="entry name" value="ORF6C_dom"/>
</dbReference>
<accession>A0A1H0N3E5</accession>
<evidence type="ECO:0000313" key="3">
    <source>
        <dbReference type="Proteomes" id="UP000198597"/>
    </source>
</evidence>
<sequence>MNNLTIVNKEGHLMVDSREVATMVEKEHKHLMRDIKGYQEILGQSNFGLTNFFIESTYITSQNKELPCYLLTRKGCDMVANKMTGEKGVLFTAEYVTQFEEMENKLKEVKQLSPMEIMKLQFEALEGIDIRVEKLENTMTIDYAQQEQLHRYARARLVKVLGGKESPAYKELSKKVFSNLWNRYKQIFKVSSYKNTAKKDFVQAIDYINVWEPSKEMGYMITGANSQIQFNN</sequence>
<dbReference type="STRING" id="94869.SAMN04488529_101673"/>
<reference evidence="2 3" key="1">
    <citation type="submission" date="2016-10" db="EMBL/GenBank/DDBJ databases">
        <authorList>
            <person name="de Groot N.N."/>
        </authorList>
    </citation>
    <scope>NUCLEOTIDE SEQUENCE [LARGE SCALE GENOMIC DNA]</scope>
    <source>
        <strain evidence="2 3">DSM 12272</strain>
    </source>
</reference>
<dbReference type="AlphaFoldDB" id="A0A1H0N3E5"/>
<dbReference type="EMBL" id="FNJM01000001">
    <property type="protein sequence ID" value="SDO87183.1"/>
    <property type="molecule type" value="Genomic_DNA"/>
</dbReference>
<dbReference type="Pfam" id="PF09669">
    <property type="entry name" value="Phage_pRha"/>
    <property type="match status" value="1"/>
</dbReference>
<dbReference type="NCBIfam" id="TIGR02681">
    <property type="entry name" value="phage_pRha"/>
    <property type="match status" value="1"/>
</dbReference>
<protein>
    <submittedName>
        <fullName evidence="2">Phage regulatory protein, rha family</fullName>
    </submittedName>
</protein>
<keyword evidence="3" id="KW-1185">Reference proteome</keyword>
<dbReference type="Proteomes" id="UP000198597">
    <property type="component" value="Unassembled WGS sequence"/>
</dbReference>